<evidence type="ECO:0000256" key="4">
    <source>
        <dbReference type="ARBA" id="ARBA00022840"/>
    </source>
</evidence>
<dbReference type="GO" id="GO:0005524">
    <property type="term" value="F:ATP binding"/>
    <property type="evidence" value="ECO:0007669"/>
    <property type="project" value="UniProtKB-UniRule"/>
</dbReference>
<name>A0A7H1NSY9_9PROT</name>
<feature type="region of interest" description="Disordered" evidence="9">
    <location>
        <begin position="1"/>
        <end position="21"/>
    </location>
</feature>
<keyword evidence="3 8" id="KW-0863">Zinc-finger</keyword>
<evidence type="ECO:0000256" key="7">
    <source>
        <dbReference type="ARBA" id="ARBA00023163"/>
    </source>
</evidence>
<sequence>MRCPFCGSDDTQVKDSRSQEDGTSIKRRRFCPSCQQKFTTIERIYLRDFAVIKSDSRSVSFDRDKLARSIKIAVRKRPIQESEVDRLVNDIVRELENYGENEIRSSYIGELVMKKLLTVDPVAYIRFASVYKDFRGAKDFSEIVQSITNPIEVEGKQNDPLPTHKE</sequence>
<dbReference type="InterPro" id="IPR055173">
    <property type="entry name" value="NrdR-like_N"/>
</dbReference>
<evidence type="ECO:0000313" key="12">
    <source>
        <dbReference type="Proteomes" id="UP000516349"/>
    </source>
</evidence>
<evidence type="ECO:0000256" key="6">
    <source>
        <dbReference type="ARBA" id="ARBA00023125"/>
    </source>
</evidence>
<evidence type="ECO:0000313" key="11">
    <source>
        <dbReference type="EMBL" id="QNT78899.1"/>
    </source>
</evidence>
<keyword evidence="12" id="KW-1185">Reference proteome</keyword>
<dbReference type="AlphaFoldDB" id="A0A7H1NSY9"/>
<keyword evidence="6 8" id="KW-0238">DNA-binding</keyword>
<dbReference type="GO" id="GO:0003677">
    <property type="term" value="F:DNA binding"/>
    <property type="evidence" value="ECO:0007669"/>
    <property type="project" value="UniProtKB-KW"/>
</dbReference>
<evidence type="ECO:0000256" key="9">
    <source>
        <dbReference type="SAM" id="MobiDB-lite"/>
    </source>
</evidence>
<evidence type="ECO:0000256" key="3">
    <source>
        <dbReference type="ARBA" id="ARBA00022771"/>
    </source>
</evidence>
<gene>
    <name evidence="8 11" type="primary">nrdR</name>
    <name evidence="11" type="ORF">JGUZn3_16810</name>
</gene>
<keyword evidence="5 8" id="KW-0805">Transcription regulation</keyword>
<feature type="zinc finger region" evidence="8">
    <location>
        <begin position="3"/>
        <end position="34"/>
    </location>
</feature>
<dbReference type="Proteomes" id="UP000516349">
    <property type="component" value="Chromosome"/>
</dbReference>
<dbReference type="Pfam" id="PF22811">
    <property type="entry name" value="Zn_ribbon_NrdR"/>
    <property type="match status" value="1"/>
</dbReference>
<organism evidence="11 12">
    <name type="scientific">Entomobacter blattae</name>
    <dbReference type="NCBI Taxonomy" id="2762277"/>
    <lineage>
        <taxon>Bacteria</taxon>
        <taxon>Pseudomonadati</taxon>
        <taxon>Pseudomonadota</taxon>
        <taxon>Alphaproteobacteria</taxon>
        <taxon>Acetobacterales</taxon>
        <taxon>Acetobacteraceae</taxon>
        <taxon>Entomobacter</taxon>
    </lineage>
</organism>
<dbReference type="HAMAP" id="MF_00440">
    <property type="entry name" value="NrdR"/>
    <property type="match status" value="1"/>
</dbReference>
<keyword evidence="8" id="KW-0479">Metal-binding</keyword>
<dbReference type="PANTHER" id="PTHR30455">
    <property type="entry name" value="TRANSCRIPTIONAL REPRESSOR NRDR"/>
    <property type="match status" value="1"/>
</dbReference>
<proteinExistence type="inferred from homology"/>
<comment type="function">
    <text evidence="8">Negatively regulates transcription of bacterial ribonucleotide reductase nrd genes and operons by binding to NrdR-boxes.</text>
</comment>
<dbReference type="InterPro" id="IPR005144">
    <property type="entry name" value="ATP-cone_dom"/>
</dbReference>
<dbReference type="PROSITE" id="PS51161">
    <property type="entry name" value="ATP_CONE"/>
    <property type="match status" value="1"/>
</dbReference>
<keyword evidence="2 8" id="KW-0547">Nucleotide-binding</keyword>
<dbReference type="EMBL" id="CP060244">
    <property type="protein sequence ID" value="QNT78899.1"/>
    <property type="molecule type" value="Genomic_DNA"/>
</dbReference>
<comment type="cofactor">
    <cofactor evidence="8">
        <name>Zn(2+)</name>
        <dbReference type="ChEBI" id="CHEBI:29105"/>
    </cofactor>
    <text evidence="8">Binds 1 zinc ion.</text>
</comment>
<protein>
    <recommendedName>
        <fullName evidence="8">Transcriptional repressor NrdR</fullName>
    </recommendedName>
</protein>
<evidence type="ECO:0000256" key="2">
    <source>
        <dbReference type="ARBA" id="ARBA00022741"/>
    </source>
</evidence>
<keyword evidence="1 8" id="KW-0678">Repressor</keyword>
<dbReference type="InterPro" id="IPR003796">
    <property type="entry name" value="RNR_NrdR-like"/>
</dbReference>
<dbReference type="PANTHER" id="PTHR30455:SF2">
    <property type="entry name" value="TRANSCRIPTIONAL REPRESSOR NRDR"/>
    <property type="match status" value="1"/>
</dbReference>
<keyword evidence="4 8" id="KW-0067">ATP-binding</keyword>
<keyword evidence="8" id="KW-0862">Zinc</keyword>
<dbReference type="NCBIfam" id="TIGR00244">
    <property type="entry name" value="transcriptional regulator NrdR"/>
    <property type="match status" value="1"/>
</dbReference>
<keyword evidence="7 8" id="KW-0804">Transcription</keyword>
<comment type="similarity">
    <text evidence="8">Belongs to the NrdR family.</text>
</comment>
<dbReference type="Pfam" id="PF03477">
    <property type="entry name" value="ATP-cone"/>
    <property type="match status" value="1"/>
</dbReference>
<dbReference type="GO" id="GO:0045892">
    <property type="term" value="P:negative regulation of DNA-templated transcription"/>
    <property type="evidence" value="ECO:0007669"/>
    <property type="project" value="UniProtKB-UniRule"/>
</dbReference>
<reference evidence="11 12" key="1">
    <citation type="submission" date="2020-08" db="EMBL/GenBank/DDBJ databases">
        <title>Complete genome sequence of Entomobacter blattae G55GP.</title>
        <authorList>
            <person name="Poehlein A."/>
            <person name="Guzman J."/>
            <person name="Daniel R."/>
            <person name="Vilcinskas A."/>
        </authorList>
    </citation>
    <scope>NUCLEOTIDE SEQUENCE [LARGE SCALE GENOMIC DNA]</scope>
    <source>
        <strain evidence="11 12">G55GP</strain>
    </source>
</reference>
<accession>A0A7H1NSY9</accession>
<dbReference type="GO" id="GO:0008270">
    <property type="term" value="F:zinc ion binding"/>
    <property type="evidence" value="ECO:0007669"/>
    <property type="project" value="UniProtKB-UniRule"/>
</dbReference>
<feature type="domain" description="ATP-cone" evidence="10">
    <location>
        <begin position="49"/>
        <end position="139"/>
    </location>
</feature>
<dbReference type="KEGG" id="ebla:JGUZn3_16810"/>
<evidence type="ECO:0000256" key="5">
    <source>
        <dbReference type="ARBA" id="ARBA00023015"/>
    </source>
</evidence>
<feature type="compositionally biased region" description="Basic and acidic residues" evidence="9">
    <location>
        <begin position="11"/>
        <end position="21"/>
    </location>
</feature>
<evidence type="ECO:0000256" key="8">
    <source>
        <dbReference type="HAMAP-Rule" id="MF_00440"/>
    </source>
</evidence>
<dbReference type="RefSeq" id="WP_203413118.1">
    <property type="nucleotide sequence ID" value="NZ_CP060244.1"/>
</dbReference>
<evidence type="ECO:0000256" key="1">
    <source>
        <dbReference type="ARBA" id="ARBA00022491"/>
    </source>
</evidence>
<evidence type="ECO:0000259" key="10">
    <source>
        <dbReference type="PROSITE" id="PS51161"/>
    </source>
</evidence>